<keyword evidence="1" id="KW-0808">Transferase</keyword>
<organism evidence="1 2">
    <name type="scientific">Dioscorea alata</name>
    <name type="common">Purple yam</name>
    <dbReference type="NCBI Taxonomy" id="55571"/>
    <lineage>
        <taxon>Eukaryota</taxon>
        <taxon>Viridiplantae</taxon>
        <taxon>Streptophyta</taxon>
        <taxon>Embryophyta</taxon>
        <taxon>Tracheophyta</taxon>
        <taxon>Spermatophyta</taxon>
        <taxon>Magnoliopsida</taxon>
        <taxon>Liliopsida</taxon>
        <taxon>Dioscoreales</taxon>
        <taxon>Dioscoreaceae</taxon>
        <taxon>Dioscorea</taxon>
    </lineage>
</organism>
<dbReference type="EMBL" id="CM037025">
    <property type="protein sequence ID" value="KAH7660870.1"/>
    <property type="molecule type" value="Genomic_DNA"/>
</dbReference>
<dbReference type="Proteomes" id="UP000827976">
    <property type="component" value="Chromosome 15"/>
</dbReference>
<proteinExistence type="predicted"/>
<reference evidence="2" key="1">
    <citation type="journal article" date="2022" name="Nat. Commun.">
        <title>Chromosome evolution and the genetic basis of agronomically important traits in greater yam.</title>
        <authorList>
            <person name="Bredeson J.V."/>
            <person name="Lyons J.B."/>
            <person name="Oniyinde I.O."/>
            <person name="Okereke N.R."/>
            <person name="Kolade O."/>
            <person name="Nnabue I."/>
            <person name="Nwadili C.O."/>
            <person name="Hribova E."/>
            <person name="Parker M."/>
            <person name="Nwogha J."/>
            <person name="Shu S."/>
            <person name="Carlson J."/>
            <person name="Kariba R."/>
            <person name="Muthemba S."/>
            <person name="Knop K."/>
            <person name="Barton G.J."/>
            <person name="Sherwood A.V."/>
            <person name="Lopez-Montes A."/>
            <person name="Asiedu R."/>
            <person name="Jamnadass R."/>
            <person name="Muchugi A."/>
            <person name="Goodstein D."/>
            <person name="Egesi C.N."/>
            <person name="Featherston J."/>
            <person name="Asfaw A."/>
            <person name="Simpson G.G."/>
            <person name="Dolezel J."/>
            <person name="Hendre P.S."/>
            <person name="Van Deynze A."/>
            <person name="Kumar P.L."/>
            <person name="Obidiegwu J.E."/>
            <person name="Bhattacharjee R."/>
            <person name="Rokhsar D.S."/>
        </authorList>
    </citation>
    <scope>NUCLEOTIDE SEQUENCE [LARGE SCALE GENOMIC DNA]</scope>
    <source>
        <strain evidence="2">cv. TDa95/00328</strain>
    </source>
</reference>
<protein>
    <submittedName>
        <fullName evidence="1">Mitogen-activated protein kinase kinase kinase protein</fullName>
        <ecNumber evidence="1">2.7.11.25</ecNumber>
    </submittedName>
</protein>
<sequence length="701" mass="76163">MPWWKPSSSPSSSSSSPKSNSSPRSARREPASSLFGRRNDTLPRLTRQRRLRHLPDFEIGGGFSTPVSRVPSLFDSAPARSVSSPVPLPLPESLAASPQRELGVGFGCPLPSPKGASGRTDGDEWNGLSESSPVVESNGDRLFPSNVTGSKLNQPNTQKRTEVSTSSPGSASRKIFKEANSAGAANFKIPAKSAPTSGLSSPVVSPRRSFNLEFFPSAPTTSQGPLTWPQLDIPSRDFSAILSPQTSPEKAVPSPDCSPLYSPSIKSPVLRSRNPSAPPSPLHPKFADDCNGRLDCVTVHPLPLPPGAPATAPQQPGFPHQTPPRIETAPMANQWQKTRLIGSGTFGNVYVATNRETGALCAMKEVNIIPDDAKSAECLKQLEQEIKVLSQLKHQNIVQYYGSELTDDRFYIYLEYVHPGSINKYVRDHCGAMTESVVRNFTRHILNGLAYLHSKKTMHRDIKGANLLVDAHGVVKLADFGMAKHLSGATANLSMKGTPYWMAPEVMQATMNKEVGYDLAVDIWSLGCTIIEMFTGKPPWSGLEGPAAMFKVLHKDPPVPEALSPEGKDFLRLCFRRNPADRPTASHLLDHPFIMNTHHHNLHGSIQAFSSMKLDNTYSPREKPKSRSESSLKGKQLSHNDTILSPETSESAASRFHRSVPELAPSIVHPNPFTPNYTNGQPSPSGNSHSWALPKPPGNEG</sequence>
<keyword evidence="2" id="KW-1185">Reference proteome</keyword>
<evidence type="ECO:0000313" key="1">
    <source>
        <dbReference type="EMBL" id="KAH7660870.1"/>
    </source>
</evidence>
<evidence type="ECO:0000313" key="2">
    <source>
        <dbReference type="Proteomes" id="UP000827976"/>
    </source>
</evidence>
<dbReference type="EC" id="2.7.11.25" evidence="1"/>
<gene>
    <name evidence="1" type="ORF">IHE45_15G023400</name>
</gene>
<keyword evidence="1" id="KW-0418">Kinase</keyword>
<accession>A0ACB7UKC2</accession>
<name>A0ACB7UKC2_DIOAL</name>
<comment type="caution">
    <text evidence="1">The sequence shown here is derived from an EMBL/GenBank/DDBJ whole genome shotgun (WGS) entry which is preliminary data.</text>
</comment>